<feature type="transmembrane region" description="Helical" evidence="2">
    <location>
        <begin position="110"/>
        <end position="133"/>
    </location>
</feature>
<evidence type="ECO:0000256" key="2">
    <source>
        <dbReference type="SAM" id="Phobius"/>
    </source>
</evidence>
<feature type="region of interest" description="Disordered" evidence="1">
    <location>
        <begin position="1"/>
        <end position="59"/>
    </location>
</feature>
<dbReference type="AlphaFoldDB" id="A0A8J7LE40"/>
<feature type="transmembrane region" description="Helical" evidence="2">
    <location>
        <begin position="79"/>
        <end position="104"/>
    </location>
</feature>
<evidence type="ECO:0000256" key="1">
    <source>
        <dbReference type="SAM" id="MobiDB-lite"/>
    </source>
</evidence>
<dbReference type="InterPro" id="IPR021855">
    <property type="entry name" value="PAM68-like"/>
</dbReference>
<keyword evidence="2" id="KW-0812">Transmembrane</keyword>
<proteinExistence type="predicted"/>
<feature type="compositionally biased region" description="Basic and acidic residues" evidence="1">
    <location>
        <begin position="1"/>
        <end position="10"/>
    </location>
</feature>
<comment type="caution">
    <text evidence="3">The sequence shown here is derived from an EMBL/GenBank/DDBJ whole genome shotgun (WGS) entry which is preliminary data.</text>
</comment>
<keyword evidence="2" id="KW-0472">Membrane</keyword>
<organism evidence="3 4">
    <name type="scientific">Amazonocrinis nigriterrae CENA67</name>
    <dbReference type="NCBI Taxonomy" id="2794033"/>
    <lineage>
        <taxon>Bacteria</taxon>
        <taxon>Bacillati</taxon>
        <taxon>Cyanobacteriota</taxon>
        <taxon>Cyanophyceae</taxon>
        <taxon>Nostocales</taxon>
        <taxon>Nostocaceae</taxon>
        <taxon>Amazonocrinis</taxon>
        <taxon>Amazonocrinis nigriterrae</taxon>
    </lineage>
</organism>
<keyword evidence="2" id="KW-1133">Transmembrane helix</keyword>
<feature type="compositionally biased region" description="Basic and acidic residues" evidence="1">
    <location>
        <begin position="43"/>
        <end position="54"/>
    </location>
</feature>
<dbReference type="PANTHER" id="PTHR34575">
    <property type="entry name" value="PROTEIN PAM68, CHLOROPLASTIC"/>
    <property type="match status" value="1"/>
</dbReference>
<dbReference type="RefSeq" id="WP_198128091.1">
    <property type="nucleotide sequence ID" value="NZ_JAECZC010000093.1"/>
</dbReference>
<protein>
    <submittedName>
        <fullName evidence="3">PAM68 family protein</fullName>
    </submittedName>
</protein>
<gene>
    <name evidence="3" type="ORF">I8748_29970</name>
</gene>
<evidence type="ECO:0000313" key="3">
    <source>
        <dbReference type="EMBL" id="MBH8566331.1"/>
    </source>
</evidence>
<dbReference type="Proteomes" id="UP000632766">
    <property type="component" value="Unassembled WGS sequence"/>
</dbReference>
<name>A0A8J7LE40_9NOST</name>
<evidence type="ECO:0000313" key="4">
    <source>
        <dbReference type="Proteomes" id="UP000632766"/>
    </source>
</evidence>
<keyword evidence="4" id="KW-1185">Reference proteome</keyword>
<dbReference type="PANTHER" id="PTHR34575:SF1">
    <property type="entry name" value="PROTEIN PAM68, CHLOROPLASTIC"/>
    <property type="match status" value="1"/>
</dbReference>
<reference evidence="3 4" key="1">
    <citation type="journal article" date="2021" name="Int. J. Syst. Evol. Microbiol.">
        <title>Amazonocrinis nigriterrae gen. nov., sp. nov., Atlanticothrix silvestris gen. nov., sp. nov. and Dendronalium phyllosphericum gen. nov., sp. nov., nostocacean cyanobacteria from Brazilian environments.</title>
        <authorList>
            <person name="Alvarenga D.O."/>
            <person name="Andreote A.P.D."/>
            <person name="Branco L.H.Z."/>
            <person name="Delbaje E."/>
            <person name="Cruz R.B."/>
            <person name="Varani A.M."/>
            <person name="Fiore M.F."/>
        </authorList>
    </citation>
    <scope>NUCLEOTIDE SEQUENCE [LARGE SCALE GENOMIC DNA]</scope>
    <source>
        <strain evidence="3 4">CENA67</strain>
    </source>
</reference>
<sequence length="170" mass="18674">MSAEESERQSETPAADTSLPFEPKKKRQKQKPVKATSTPPAQAKEKAKEPEKQAIKQPPFSKEEMAIPQVVSQRMIRRVAAFCGIPTALGIITLVVSYLLAIYSDIKLPPIAVLLVNMGFFGLGVLGITYGVLSASWDEERAGSLLGLGEFGTNWGRMVAVWRETRQKNT</sequence>
<dbReference type="EMBL" id="JAECZC010000093">
    <property type="protein sequence ID" value="MBH8566331.1"/>
    <property type="molecule type" value="Genomic_DNA"/>
</dbReference>
<dbReference type="Pfam" id="PF11947">
    <property type="entry name" value="DUF3464"/>
    <property type="match status" value="1"/>
</dbReference>
<accession>A0A8J7LE40</accession>